<dbReference type="Gene3D" id="1.10.10.880">
    <property type="entry name" value="Anti sigma-E protein RseA, N-terminal domain"/>
    <property type="match status" value="1"/>
</dbReference>
<comment type="caution">
    <text evidence="3">The sequence shown here is derived from an EMBL/GenBank/DDBJ whole genome shotgun (WGS) entry which is preliminary data.</text>
</comment>
<sequence length="300" mass="31738">MSHDMSNDASRGASPDKFDAHYRQQLSSLIDGELSADEARFMLRRLEHDEALSSCNERWQMLGDVLRGQACAPAPVDFAERVRASVAVEPAPAMQARVERGPEQAQRRGSWRRWGGGAALAASVAAVAMFMTREQLPAQAPLEAPTTIIASQAELPAAPVTEASAAEQALAVAAVPAAAVAAASRRQDVATARRASASATRTQQAARGSAAERSAEPQRAVASQAPLTPAIPAATVRQFPFGEVGNLQAKPWPRSSLAPAAGGALNASFSTQAPQAAFYPFEPRLQESDETAEPARRHRD</sequence>
<dbReference type="Pfam" id="PF03872">
    <property type="entry name" value="RseA_N"/>
    <property type="match status" value="1"/>
</dbReference>
<proteinExistence type="predicted"/>
<feature type="region of interest" description="Disordered" evidence="1">
    <location>
        <begin position="192"/>
        <end position="226"/>
    </location>
</feature>
<dbReference type="CDD" id="cd16328">
    <property type="entry name" value="RseA_N"/>
    <property type="match status" value="1"/>
</dbReference>
<evidence type="ECO:0000256" key="1">
    <source>
        <dbReference type="SAM" id="MobiDB-lite"/>
    </source>
</evidence>
<accession>A0ABU9JH34</accession>
<dbReference type="PANTHER" id="PTHR38104:SF1">
    <property type="entry name" value="ANTI-SIGMA-E FACTOR RSEA"/>
    <property type="match status" value="1"/>
</dbReference>
<dbReference type="SUPFAM" id="SSF89069">
    <property type="entry name" value="N-terminal, cytoplasmic domain of anti-sigmaE factor RseA"/>
    <property type="match status" value="1"/>
</dbReference>
<protein>
    <submittedName>
        <fullName evidence="3">Sigma-E factor negative regulatory protein</fullName>
    </submittedName>
</protein>
<dbReference type="InterPro" id="IPR005572">
    <property type="entry name" value="Anti-sigma_E_RseA_N"/>
</dbReference>
<dbReference type="RefSeq" id="WP_284128898.1">
    <property type="nucleotide sequence ID" value="NZ_JBBYHY010000001.1"/>
</dbReference>
<evidence type="ECO:0000259" key="2">
    <source>
        <dbReference type="Pfam" id="PF03872"/>
    </source>
</evidence>
<organism evidence="3 4">
    <name type="scientific">Stenotrophomonas bentonitica</name>
    <dbReference type="NCBI Taxonomy" id="1450134"/>
    <lineage>
        <taxon>Bacteria</taxon>
        <taxon>Pseudomonadati</taxon>
        <taxon>Pseudomonadota</taxon>
        <taxon>Gammaproteobacteria</taxon>
        <taxon>Lysobacterales</taxon>
        <taxon>Lysobacteraceae</taxon>
        <taxon>Stenotrophomonas</taxon>
    </lineage>
</organism>
<gene>
    <name evidence="3" type="ORF">AAE039_01045</name>
</gene>
<dbReference type="InterPro" id="IPR036147">
    <property type="entry name" value="Anti-sigma_E_RseA_N_sf"/>
</dbReference>
<reference evidence="3 4" key="1">
    <citation type="submission" date="2024-04" db="EMBL/GenBank/DDBJ databases">
        <title>Bacterial endophytes with biocontrol capabilities against important plant pathogens.</title>
        <authorList>
            <person name="Alayande K.A."/>
        </authorList>
    </citation>
    <scope>NUCLEOTIDE SEQUENCE [LARGE SCALE GENOMIC DNA]</scope>
    <source>
        <strain evidence="3 4">KV22</strain>
    </source>
</reference>
<dbReference type="PANTHER" id="PTHR38104">
    <property type="match status" value="1"/>
</dbReference>
<keyword evidence="4" id="KW-1185">Reference proteome</keyword>
<evidence type="ECO:0000313" key="3">
    <source>
        <dbReference type="EMBL" id="MEL3952148.1"/>
    </source>
</evidence>
<name>A0ABU9JH34_9GAMM</name>
<dbReference type="EMBL" id="JBBYHY010000001">
    <property type="protein sequence ID" value="MEL3952148.1"/>
    <property type="molecule type" value="Genomic_DNA"/>
</dbReference>
<evidence type="ECO:0000313" key="4">
    <source>
        <dbReference type="Proteomes" id="UP001455088"/>
    </source>
</evidence>
<feature type="region of interest" description="Disordered" evidence="1">
    <location>
        <begin position="277"/>
        <end position="300"/>
    </location>
</feature>
<feature type="domain" description="Anti sigma-E protein RseA N-terminal" evidence="2">
    <location>
        <begin position="24"/>
        <end position="102"/>
    </location>
</feature>
<feature type="compositionally biased region" description="Low complexity" evidence="1">
    <location>
        <begin position="192"/>
        <end position="212"/>
    </location>
</feature>
<dbReference type="InterPro" id="IPR052383">
    <property type="entry name" value="Anti-sigma-E_RseA-like"/>
</dbReference>
<dbReference type="Proteomes" id="UP001455088">
    <property type="component" value="Unassembled WGS sequence"/>
</dbReference>